<evidence type="ECO:0000313" key="2">
    <source>
        <dbReference type="Proteomes" id="UP001158049"/>
    </source>
</evidence>
<comment type="caution">
    <text evidence="1">The sequence shown here is derived from an EMBL/GenBank/DDBJ whole genome shotgun (WGS) entry which is preliminary data.</text>
</comment>
<name>A0ABY1QUU1_9BURK</name>
<evidence type="ECO:0000313" key="1">
    <source>
        <dbReference type="EMBL" id="SMP79452.1"/>
    </source>
</evidence>
<gene>
    <name evidence="1" type="ORF">SAMN06295970_13136</name>
</gene>
<dbReference type="RefSeq" id="WP_283445270.1">
    <property type="nucleotide sequence ID" value="NZ_FXUL01000031.1"/>
</dbReference>
<keyword evidence="2" id="KW-1185">Reference proteome</keyword>
<dbReference type="EMBL" id="FXUL01000031">
    <property type="protein sequence ID" value="SMP79452.1"/>
    <property type="molecule type" value="Genomic_DNA"/>
</dbReference>
<reference evidence="1 2" key="1">
    <citation type="submission" date="2017-05" db="EMBL/GenBank/DDBJ databases">
        <authorList>
            <person name="Varghese N."/>
            <person name="Submissions S."/>
        </authorList>
    </citation>
    <scope>NUCLEOTIDE SEQUENCE [LARGE SCALE GENOMIC DNA]</scope>
    <source>
        <strain evidence="1 2">DSM 26001</strain>
    </source>
</reference>
<sequence length="96" mass="10146">MNSISSRTISEHLCTLATLLEAEALRAKAFGAANTKELSRQAGEVRTMANQLWDANLAVPLTGRIRAEARGISARPDAVADLEALGLARSVAAMVI</sequence>
<proteinExistence type="predicted"/>
<organism evidence="1 2">
    <name type="scientific">Noviherbaspirillum suwonense</name>
    <dbReference type="NCBI Taxonomy" id="1224511"/>
    <lineage>
        <taxon>Bacteria</taxon>
        <taxon>Pseudomonadati</taxon>
        <taxon>Pseudomonadota</taxon>
        <taxon>Betaproteobacteria</taxon>
        <taxon>Burkholderiales</taxon>
        <taxon>Oxalobacteraceae</taxon>
        <taxon>Noviherbaspirillum</taxon>
    </lineage>
</organism>
<dbReference type="Proteomes" id="UP001158049">
    <property type="component" value="Unassembled WGS sequence"/>
</dbReference>
<protein>
    <recommendedName>
        <fullName evidence="3">DUF222 domain-containing protein</fullName>
    </recommendedName>
</protein>
<accession>A0ABY1QUU1</accession>
<evidence type="ECO:0008006" key="3">
    <source>
        <dbReference type="Google" id="ProtNLM"/>
    </source>
</evidence>